<dbReference type="GeneID" id="18870513"/>
<proteinExistence type="predicted"/>
<sequence length="149" mass="17374">MESTRYNLEENTLTPRESKSDYVDLDECTCASCNHWKHLHRRQSRFLLLGIIIPLIWLYNIAQIVFGLYFKNHNPRSISQFVQIGNREESLISNVKLDHGYIDNHMKIRKEMYTGIGHTLLAIIIYGLLVFMAVACSADYIRVGEYYGQ</sequence>
<keyword evidence="3" id="KW-1185">Reference proteome</keyword>
<keyword evidence="1" id="KW-1133">Transmembrane helix</keyword>
<accession>G3AU69</accession>
<dbReference type="Proteomes" id="UP000000709">
    <property type="component" value="Unassembled WGS sequence"/>
</dbReference>
<protein>
    <submittedName>
        <fullName evidence="2">Uncharacterized protein</fullName>
    </submittedName>
</protein>
<reference evidence="2 3" key="1">
    <citation type="journal article" date="2011" name="Proc. Natl. Acad. Sci. U.S.A.">
        <title>Comparative genomics of xylose-fermenting fungi for enhanced biofuel production.</title>
        <authorList>
            <person name="Wohlbach D.J."/>
            <person name="Kuo A."/>
            <person name="Sato T.K."/>
            <person name="Potts K.M."/>
            <person name="Salamov A.A."/>
            <person name="LaButti K.M."/>
            <person name="Sun H."/>
            <person name="Clum A."/>
            <person name="Pangilinan J.L."/>
            <person name="Lindquist E.A."/>
            <person name="Lucas S."/>
            <person name="Lapidus A."/>
            <person name="Jin M."/>
            <person name="Gunawan C."/>
            <person name="Balan V."/>
            <person name="Dale B.E."/>
            <person name="Jeffries T.W."/>
            <person name="Zinkel R."/>
            <person name="Barry K.W."/>
            <person name="Grigoriev I.V."/>
            <person name="Gasch A.P."/>
        </authorList>
    </citation>
    <scope>NUCLEOTIDE SEQUENCE [LARGE SCALE GENOMIC DNA]</scope>
    <source>
        <strain evidence="3">NRRL Y-27907 / 11-Y1</strain>
    </source>
</reference>
<dbReference type="EMBL" id="GL996505">
    <property type="protein sequence ID" value="EGW30445.1"/>
    <property type="molecule type" value="Genomic_DNA"/>
</dbReference>
<feature type="transmembrane region" description="Helical" evidence="1">
    <location>
        <begin position="116"/>
        <end position="141"/>
    </location>
</feature>
<organism evidence="3">
    <name type="scientific">Spathaspora passalidarum (strain NRRL Y-27907 / 11-Y1)</name>
    <dbReference type="NCBI Taxonomy" id="619300"/>
    <lineage>
        <taxon>Eukaryota</taxon>
        <taxon>Fungi</taxon>
        <taxon>Dikarya</taxon>
        <taxon>Ascomycota</taxon>
        <taxon>Saccharomycotina</taxon>
        <taxon>Pichiomycetes</taxon>
        <taxon>Debaryomycetaceae</taxon>
        <taxon>Spathaspora</taxon>
    </lineage>
</organism>
<dbReference type="STRING" id="619300.G3AU69"/>
<keyword evidence="1" id="KW-0812">Transmembrane</keyword>
<dbReference type="HOGENOM" id="CLU_1758558_0_0_1"/>
<evidence type="ECO:0000313" key="2">
    <source>
        <dbReference type="EMBL" id="EGW30445.1"/>
    </source>
</evidence>
<dbReference type="KEGG" id="spaa:SPAPADRAFT_143048"/>
<dbReference type="RefSeq" id="XP_007377416.1">
    <property type="nucleotide sequence ID" value="XM_007377354.1"/>
</dbReference>
<dbReference type="eggNOG" id="ENOG502RQI7">
    <property type="taxonomic scope" value="Eukaryota"/>
</dbReference>
<gene>
    <name evidence="2" type="ORF">SPAPADRAFT_143048</name>
</gene>
<dbReference type="InParanoid" id="G3AU69"/>
<dbReference type="OMA" id="YFTNSEP"/>
<evidence type="ECO:0000256" key="1">
    <source>
        <dbReference type="SAM" id="Phobius"/>
    </source>
</evidence>
<feature type="transmembrane region" description="Helical" evidence="1">
    <location>
        <begin position="46"/>
        <end position="70"/>
    </location>
</feature>
<name>G3AU69_SPAPN</name>
<evidence type="ECO:0000313" key="3">
    <source>
        <dbReference type="Proteomes" id="UP000000709"/>
    </source>
</evidence>
<keyword evidence="1" id="KW-0472">Membrane</keyword>
<dbReference type="OrthoDB" id="4021813at2759"/>
<dbReference type="AlphaFoldDB" id="G3AU69"/>